<protein>
    <submittedName>
        <fullName evidence="5">GntR family transcriptional regulator</fullName>
    </submittedName>
</protein>
<dbReference type="GO" id="GO:0003700">
    <property type="term" value="F:DNA-binding transcription factor activity"/>
    <property type="evidence" value="ECO:0007669"/>
    <property type="project" value="InterPro"/>
</dbReference>
<evidence type="ECO:0000256" key="3">
    <source>
        <dbReference type="ARBA" id="ARBA00023163"/>
    </source>
</evidence>
<dbReference type="InterPro" id="IPR050679">
    <property type="entry name" value="Bact_HTH_transcr_reg"/>
</dbReference>
<evidence type="ECO:0000256" key="1">
    <source>
        <dbReference type="ARBA" id="ARBA00023015"/>
    </source>
</evidence>
<feature type="domain" description="HTH gntR-type" evidence="4">
    <location>
        <begin position="11"/>
        <end position="79"/>
    </location>
</feature>
<dbReference type="SUPFAM" id="SSF46785">
    <property type="entry name" value="Winged helix' DNA-binding domain"/>
    <property type="match status" value="1"/>
</dbReference>
<comment type="caution">
    <text evidence="5">The sequence shown here is derived from an EMBL/GenBank/DDBJ whole genome shotgun (WGS) entry which is preliminary data.</text>
</comment>
<evidence type="ECO:0000259" key="4">
    <source>
        <dbReference type="PROSITE" id="PS50949"/>
    </source>
</evidence>
<dbReference type="InterPro" id="IPR028978">
    <property type="entry name" value="Chorismate_lyase_/UTRA_dom_sf"/>
</dbReference>
<organism evidence="5 6">
    <name type="scientific">Thermobifida cellulosilytica TB100</name>
    <dbReference type="NCBI Taxonomy" id="665004"/>
    <lineage>
        <taxon>Bacteria</taxon>
        <taxon>Bacillati</taxon>
        <taxon>Actinomycetota</taxon>
        <taxon>Actinomycetes</taxon>
        <taxon>Streptosporangiales</taxon>
        <taxon>Nocardiopsidaceae</taxon>
        <taxon>Thermobifida</taxon>
    </lineage>
</organism>
<dbReference type="InterPro" id="IPR036388">
    <property type="entry name" value="WH-like_DNA-bd_sf"/>
</dbReference>
<dbReference type="PATRIC" id="fig|665004.4.peg.4106"/>
<evidence type="ECO:0000256" key="2">
    <source>
        <dbReference type="ARBA" id="ARBA00023125"/>
    </source>
</evidence>
<dbReference type="SMART" id="SM00866">
    <property type="entry name" value="UTRA"/>
    <property type="match status" value="1"/>
</dbReference>
<dbReference type="RefSeq" id="WP_068758652.1">
    <property type="nucleotide sequence ID" value="NZ_KQ950188.1"/>
</dbReference>
<dbReference type="Pfam" id="PF00392">
    <property type="entry name" value="GntR"/>
    <property type="match status" value="1"/>
</dbReference>
<keyword evidence="6" id="KW-1185">Reference proteome</keyword>
<dbReference type="PANTHER" id="PTHR44846:SF17">
    <property type="entry name" value="GNTR-FAMILY TRANSCRIPTIONAL REGULATOR"/>
    <property type="match status" value="1"/>
</dbReference>
<dbReference type="Pfam" id="PF07702">
    <property type="entry name" value="UTRA"/>
    <property type="match status" value="1"/>
</dbReference>
<dbReference type="OrthoDB" id="3517122at2"/>
<dbReference type="GO" id="GO:0045892">
    <property type="term" value="P:negative regulation of DNA-templated transcription"/>
    <property type="evidence" value="ECO:0007669"/>
    <property type="project" value="TreeGrafter"/>
</dbReference>
<dbReference type="STRING" id="665004.AC529_07670"/>
<name>A0A147KJ86_THECS</name>
<reference evidence="6" key="1">
    <citation type="journal article" date="2017" name="Acta Aliment.">
        <title>Plant polysaccharide degrading enzyme system of Thermpbifida cellulosilytica TB100 revealed by de novo genome project data.</title>
        <authorList>
            <person name="Toth A."/>
            <person name="Baka E."/>
            <person name="Luzics S."/>
            <person name="Bata-Vidacs I."/>
            <person name="Nagy I."/>
            <person name="Balint B."/>
            <person name="Herceg R."/>
            <person name="Olasz F."/>
            <person name="Wilk T."/>
            <person name="Nagy T."/>
            <person name="Kriszt B."/>
            <person name="Nagy I."/>
            <person name="Kukolya J."/>
        </authorList>
    </citation>
    <scope>NUCLEOTIDE SEQUENCE [LARGE SCALE GENOMIC DNA]</scope>
    <source>
        <strain evidence="6">TB100</strain>
    </source>
</reference>
<dbReference type="PROSITE" id="PS50949">
    <property type="entry name" value="HTH_GNTR"/>
    <property type="match status" value="1"/>
</dbReference>
<dbReference type="PANTHER" id="PTHR44846">
    <property type="entry name" value="MANNOSYL-D-GLYCERATE TRANSPORT/METABOLISM SYSTEM REPRESSOR MNGR-RELATED"/>
    <property type="match status" value="1"/>
</dbReference>
<dbReference type="Gene3D" id="3.40.1410.10">
    <property type="entry name" value="Chorismate lyase-like"/>
    <property type="match status" value="1"/>
</dbReference>
<dbReference type="GO" id="GO:0003677">
    <property type="term" value="F:DNA binding"/>
    <property type="evidence" value="ECO:0007669"/>
    <property type="project" value="UniProtKB-KW"/>
</dbReference>
<dbReference type="InterPro" id="IPR036390">
    <property type="entry name" value="WH_DNA-bd_sf"/>
</dbReference>
<keyword evidence="3" id="KW-0804">Transcription</keyword>
<dbReference type="InterPro" id="IPR011663">
    <property type="entry name" value="UTRA"/>
</dbReference>
<proteinExistence type="predicted"/>
<dbReference type="CDD" id="cd07377">
    <property type="entry name" value="WHTH_GntR"/>
    <property type="match status" value="1"/>
</dbReference>
<dbReference type="SMART" id="SM00345">
    <property type="entry name" value="HTH_GNTR"/>
    <property type="match status" value="1"/>
</dbReference>
<dbReference type="InterPro" id="IPR000524">
    <property type="entry name" value="Tscrpt_reg_HTH_GntR"/>
</dbReference>
<gene>
    <name evidence="5" type="ORF">AC529_07670</name>
</gene>
<dbReference type="AlphaFoldDB" id="A0A147KJ86"/>
<accession>A0A147KJ86</accession>
<dbReference type="SUPFAM" id="SSF64288">
    <property type="entry name" value="Chorismate lyase-like"/>
    <property type="match status" value="1"/>
</dbReference>
<keyword evidence="1" id="KW-0805">Transcription regulation</keyword>
<evidence type="ECO:0000313" key="5">
    <source>
        <dbReference type="EMBL" id="KUP97311.1"/>
    </source>
</evidence>
<dbReference type="PRINTS" id="PR00035">
    <property type="entry name" value="HTHGNTR"/>
</dbReference>
<dbReference type="EMBL" id="LGEM01000031">
    <property type="protein sequence ID" value="KUP97311.1"/>
    <property type="molecule type" value="Genomic_DNA"/>
</dbReference>
<dbReference type="Gene3D" id="1.10.10.10">
    <property type="entry name" value="Winged helix-like DNA-binding domain superfamily/Winged helix DNA-binding domain"/>
    <property type="match status" value="1"/>
</dbReference>
<dbReference type="Proteomes" id="UP000074382">
    <property type="component" value="Unassembled WGS sequence"/>
</dbReference>
<evidence type="ECO:0000313" key="6">
    <source>
        <dbReference type="Proteomes" id="UP000074382"/>
    </source>
</evidence>
<keyword evidence="2" id="KW-0238">DNA-binding</keyword>
<sequence length="246" mass="26810">MVDMSGLEFTPPKYAQIVRTLQERIEDGTYPVGEKLPSETRLVREFGAGRSTVVRALQILSMQGWIEREHGRGSFVKGVPHQAVERSHAGASAFEAPENSKSDQIVCAGRMSVPATIAETIGLPENAPAIMRRRLVLVDDEPSELVTLWFPLDVAEGTDLGDPTPISIGAREHIQRVKQLRPSLVFERLSARLATDEENELLGLEKGTPVLGIVARIVDTSGEVLAVAEVVLPGDLHELEDSYSAV</sequence>